<reference evidence="1 2" key="1">
    <citation type="submission" date="2017-09" db="EMBL/GenBank/DDBJ databases">
        <title>Large-scale bioinformatics analysis of Bacillus genomes uncovers conserved roles of natural products in bacterial physiology.</title>
        <authorList>
            <consortium name="Agbiome Team Llc"/>
            <person name="Bleich R.M."/>
            <person name="Grubbs K.J."/>
            <person name="Santa Maria K.C."/>
            <person name="Allen S.E."/>
            <person name="Farag S."/>
            <person name="Shank E.A."/>
            <person name="Bowers A."/>
        </authorList>
    </citation>
    <scope>NUCLEOTIDE SEQUENCE [LARGE SCALE GENOMIC DNA]</scope>
    <source>
        <strain evidence="1 2">AFS040105</strain>
    </source>
</reference>
<comment type="caution">
    <text evidence="1">The sequence shown here is derived from an EMBL/GenBank/DDBJ whole genome shotgun (WGS) entry which is preliminary data.</text>
</comment>
<proteinExistence type="predicted"/>
<evidence type="ECO:0000313" key="2">
    <source>
        <dbReference type="Proteomes" id="UP000225766"/>
    </source>
</evidence>
<sequence>MTTKAKKNEQPKFEHITLKNEIPHVTYNVKNDNGNSTQKLILNNKYYSQQNIYVKDKPKKETDREPMSFVPNLLDNLHVNIISSQVKTTGDLYVGKKALSSNKIPNNMSINLGRKHKEDLPVINTLALIAGVALQESIELTNDIPESVKVTCNMATALPLLEWDNTTSDIFSKRFINDEQPHKVNVYLANINVTVEITFKNTIVIPEGIAALYSLVQDENSYYREGEIFKEFIEEYGLQDFTGEDIINMRRKKLDLDIGDGTIEFPVTQGYLPDTTLSSGKPWGIGKIVDLALPEFIEQYGFEDLSRQEFMTMVTDTSDSYHSEAKAKFYEYTEDHVDLIVRYVRDLINKSRKAFELIVVYGGGSILLKDALYPALKELAEESKAKVLYIPEKYAVNMNVDGLSILLEQALKQSNQ</sequence>
<dbReference type="EMBL" id="NUMG01000052">
    <property type="protein sequence ID" value="PGT96643.1"/>
    <property type="molecule type" value="Genomic_DNA"/>
</dbReference>
<protein>
    <recommendedName>
        <fullName evidence="3">Actin-like protein N-terminal domain-containing protein</fullName>
    </recommendedName>
</protein>
<gene>
    <name evidence="1" type="ORF">COD19_27165</name>
</gene>
<evidence type="ECO:0008006" key="3">
    <source>
        <dbReference type="Google" id="ProtNLM"/>
    </source>
</evidence>
<dbReference type="SUPFAM" id="SSF53067">
    <property type="entry name" value="Actin-like ATPase domain"/>
    <property type="match status" value="1"/>
</dbReference>
<dbReference type="InterPro" id="IPR043129">
    <property type="entry name" value="ATPase_NBD"/>
</dbReference>
<dbReference type="CDD" id="cd24023">
    <property type="entry name" value="ASKHA_NBD_ParM_Alp7A-like"/>
    <property type="match status" value="1"/>
</dbReference>
<dbReference type="Proteomes" id="UP000225766">
    <property type="component" value="Unassembled WGS sequence"/>
</dbReference>
<name>A0A2C1LEE7_BACCE</name>
<evidence type="ECO:0000313" key="1">
    <source>
        <dbReference type="EMBL" id="PGT96643.1"/>
    </source>
</evidence>
<organism evidence="1 2">
    <name type="scientific">Bacillus cereus</name>
    <dbReference type="NCBI Taxonomy" id="1396"/>
    <lineage>
        <taxon>Bacteria</taxon>
        <taxon>Bacillati</taxon>
        <taxon>Bacillota</taxon>
        <taxon>Bacilli</taxon>
        <taxon>Bacillales</taxon>
        <taxon>Bacillaceae</taxon>
        <taxon>Bacillus</taxon>
        <taxon>Bacillus cereus group</taxon>
    </lineage>
</organism>
<accession>A0A2C1LEE7</accession>
<dbReference type="AlphaFoldDB" id="A0A2C1LEE7"/>
<dbReference type="Gene3D" id="3.30.420.40">
    <property type="match status" value="2"/>
</dbReference>
<dbReference type="RefSeq" id="WP_098859040.1">
    <property type="nucleotide sequence ID" value="NZ_NUMG01000052.1"/>
</dbReference>